<name>A0ACB9NR68_9MYRT</name>
<evidence type="ECO:0000313" key="2">
    <source>
        <dbReference type="Proteomes" id="UP001057402"/>
    </source>
</evidence>
<accession>A0ACB9NR68</accession>
<proteinExistence type="predicted"/>
<keyword evidence="2" id="KW-1185">Reference proteome</keyword>
<evidence type="ECO:0000313" key="1">
    <source>
        <dbReference type="EMBL" id="KAI4338456.1"/>
    </source>
</evidence>
<dbReference type="EMBL" id="CM042886">
    <property type="protein sequence ID" value="KAI4338456.1"/>
    <property type="molecule type" value="Genomic_DNA"/>
</dbReference>
<reference evidence="2" key="1">
    <citation type="journal article" date="2023" name="Front. Plant Sci.">
        <title>Chromosomal-level genome assembly of Melastoma candidum provides insights into trichome evolution.</title>
        <authorList>
            <person name="Zhong Y."/>
            <person name="Wu W."/>
            <person name="Sun C."/>
            <person name="Zou P."/>
            <person name="Liu Y."/>
            <person name="Dai S."/>
            <person name="Zhou R."/>
        </authorList>
    </citation>
    <scope>NUCLEOTIDE SEQUENCE [LARGE SCALE GENOMIC DNA]</scope>
</reference>
<protein>
    <submittedName>
        <fullName evidence="1">Uncharacterized protein</fullName>
    </submittedName>
</protein>
<dbReference type="Proteomes" id="UP001057402">
    <property type="component" value="Chromosome 7"/>
</dbReference>
<comment type="caution">
    <text evidence="1">The sequence shown here is derived from an EMBL/GenBank/DDBJ whole genome shotgun (WGS) entry which is preliminary data.</text>
</comment>
<organism evidence="1 2">
    <name type="scientific">Melastoma candidum</name>
    <dbReference type="NCBI Taxonomy" id="119954"/>
    <lineage>
        <taxon>Eukaryota</taxon>
        <taxon>Viridiplantae</taxon>
        <taxon>Streptophyta</taxon>
        <taxon>Embryophyta</taxon>
        <taxon>Tracheophyta</taxon>
        <taxon>Spermatophyta</taxon>
        <taxon>Magnoliopsida</taxon>
        <taxon>eudicotyledons</taxon>
        <taxon>Gunneridae</taxon>
        <taxon>Pentapetalae</taxon>
        <taxon>rosids</taxon>
        <taxon>malvids</taxon>
        <taxon>Myrtales</taxon>
        <taxon>Melastomataceae</taxon>
        <taxon>Melastomatoideae</taxon>
        <taxon>Melastomateae</taxon>
        <taxon>Melastoma</taxon>
    </lineage>
</organism>
<sequence>MEAPPGCDGESDARTTYEARDRKARPGDDGGKSYRGVRRRQWGRWVSEIREPRKKSRIWLGTYETAEMAARAHDAAALAIKGRSAHLNFPELADFLPRPSSNSPKDVQKAAALAASIEHPAKDDAALESSSREAQGSSSNSAGDEDDTFLDLPDILSAASCCLSLTWQIPLEVGEEAGGGFRHSDDDPFSWPLLAS</sequence>
<gene>
    <name evidence="1" type="ORF">MLD38_023514</name>
</gene>